<accession>A0A5N6RY66</accession>
<reference evidence="1 2" key="1">
    <citation type="submission" date="2018-04" db="EMBL/GenBank/DDBJ databases">
        <authorList>
            <person name="Eckel V.P."/>
            <person name="Vogel R.F."/>
        </authorList>
    </citation>
    <scope>NUCLEOTIDE SEQUENCE [LARGE SCALE GENOMIC DNA]</scope>
    <source>
        <strain evidence="2">TMW 2.1764</strain>
    </source>
</reference>
<evidence type="ECO:0000313" key="1">
    <source>
        <dbReference type="EMBL" id="KAE8129769.1"/>
    </source>
</evidence>
<protein>
    <submittedName>
        <fullName evidence="1">Uncharacterized protein</fullName>
    </submittedName>
</protein>
<dbReference type="AlphaFoldDB" id="A0A5N6RY66"/>
<dbReference type="EMBL" id="QDAG01000002">
    <property type="protein sequence ID" value="KAE8129769.1"/>
    <property type="molecule type" value="Genomic_DNA"/>
</dbReference>
<name>A0A5N6RY66_9BIFI</name>
<organism evidence="1 2">
    <name type="scientific">Bifidobacterium tibiigranuli</name>
    <dbReference type="NCBI Taxonomy" id="2172043"/>
    <lineage>
        <taxon>Bacteria</taxon>
        <taxon>Bacillati</taxon>
        <taxon>Actinomycetota</taxon>
        <taxon>Actinomycetes</taxon>
        <taxon>Bifidobacteriales</taxon>
        <taxon>Bifidobacteriaceae</taxon>
        <taxon>Bifidobacterium</taxon>
    </lineage>
</organism>
<sequence>MLQSSLPCRAEDCILRDTGLGAIYRLGMTAYIHADTASAHLFPFAAATFLRYSPISLLTISSLARPTIIDRLLMGMLCNEQLFDGAVEDGASSIARAARKTDAGIMPDNEVGYGHDRMIVVRRIRTGEVC</sequence>
<keyword evidence="2" id="KW-1185">Reference proteome</keyword>
<gene>
    <name evidence="1" type="ORF">DDE84_02975</name>
</gene>
<proteinExistence type="predicted"/>
<comment type="caution">
    <text evidence="1">The sequence shown here is derived from an EMBL/GenBank/DDBJ whole genome shotgun (WGS) entry which is preliminary data.</text>
</comment>
<evidence type="ECO:0000313" key="2">
    <source>
        <dbReference type="Proteomes" id="UP000325415"/>
    </source>
</evidence>
<dbReference type="Proteomes" id="UP000325415">
    <property type="component" value="Unassembled WGS sequence"/>
</dbReference>